<keyword evidence="4 5" id="KW-0472">Membrane</keyword>
<accession>A0ABS2K1J7</accession>
<feature type="transmembrane region" description="Helical" evidence="5">
    <location>
        <begin position="41"/>
        <end position="63"/>
    </location>
</feature>
<organism evidence="6 7">
    <name type="scientific">Dyella flava</name>
    <dbReference type="NCBI Taxonomy" id="1920170"/>
    <lineage>
        <taxon>Bacteria</taxon>
        <taxon>Pseudomonadati</taxon>
        <taxon>Pseudomonadota</taxon>
        <taxon>Gammaproteobacteria</taxon>
        <taxon>Lysobacterales</taxon>
        <taxon>Rhodanobacteraceae</taxon>
        <taxon>Dyella</taxon>
    </lineage>
</organism>
<dbReference type="InterPro" id="IPR012451">
    <property type="entry name" value="DUF1656"/>
</dbReference>
<evidence type="ECO:0000313" key="7">
    <source>
        <dbReference type="Proteomes" id="UP001430149"/>
    </source>
</evidence>
<gene>
    <name evidence="6" type="ORF">ISP19_06490</name>
</gene>
<evidence type="ECO:0000256" key="1">
    <source>
        <dbReference type="ARBA" id="ARBA00022475"/>
    </source>
</evidence>
<proteinExistence type="predicted"/>
<keyword evidence="7" id="KW-1185">Reference proteome</keyword>
<evidence type="ECO:0000256" key="4">
    <source>
        <dbReference type="ARBA" id="ARBA00023136"/>
    </source>
</evidence>
<comment type="caution">
    <text evidence="6">The sequence shown here is derived from an EMBL/GenBank/DDBJ whole genome shotgun (WGS) entry which is preliminary data.</text>
</comment>
<dbReference type="RefSeq" id="WP_204680543.1">
    <property type="nucleotide sequence ID" value="NZ_BSNR01000005.1"/>
</dbReference>
<keyword evidence="3 5" id="KW-1133">Transmembrane helix</keyword>
<evidence type="ECO:0000313" key="6">
    <source>
        <dbReference type="EMBL" id="MBM7125026.1"/>
    </source>
</evidence>
<keyword evidence="1" id="KW-1003">Cell membrane</keyword>
<reference evidence="6" key="1">
    <citation type="submission" date="2020-10" db="EMBL/GenBank/DDBJ databases">
        <title>Phylogeny of dyella-like bacteria.</title>
        <authorList>
            <person name="Fu J."/>
        </authorList>
    </citation>
    <scope>NUCLEOTIDE SEQUENCE</scope>
    <source>
        <strain evidence="6">DHOC52</strain>
    </source>
</reference>
<protein>
    <submittedName>
        <fullName evidence="6">DUF1656 domain-containing protein</fullName>
    </submittedName>
</protein>
<evidence type="ECO:0000256" key="3">
    <source>
        <dbReference type="ARBA" id="ARBA00022989"/>
    </source>
</evidence>
<feature type="transmembrane region" description="Helical" evidence="5">
    <location>
        <begin position="6"/>
        <end position="29"/>
    </location>
</feature>
<evidence type="ECO:0000256" key="2">
    <source>
        <dbReference type="ARBA" id="ARBA00022692"/>
    </source>
</evidence>
<name>A0ABS2K1J7_9GAMM</name>
<dbReference type="Pfam" id="PF07869">
    <property type="entry name" value="DUF1656"/>
    <property type="match status" value="1"/>
</dbReference>
<sequence length="69" mass="7659">MKGEINIGGVFLPCLLMIAVGAFIVTAILKKVLRRVEFYRFVWHSGLFDVALYALAMWSVAIITSSITP</sequence>
<dbReference type="Proteomes" id="UP001430149">
    <property type="component" value="Unassembled WGS sequence"/>
</dbReference>
<dbReference type="EMBL" id="JADIKE010000030">
    <property type="protein sequence ID" value="MBM7125026.1"/>
    <property type="molecule type" value="Genomic_DNA"/>
</dbReference>
<evidence type="ECO:0000256" key="5">
    <source>
        <dbReference type="SAM" id="Phobius"/>
    </source>
</evidence>
<keyword evidence="2 5" id="KW-0812">Transmembrane</keyword>